<gene>
    <name evidence="7" type="ORF">K458DRAFT_119422</name>
</gene>
<feature type="transmembrane region" description="Helical" evidence="6">
    <location>
        <begin position="54"/>
        <end position="77"/>
    </location>
</feature>
<reference evidence="7" key="1">
    <citation type="journal article" date="2020" name="Stud. Mycol.">
        <title>101 Dothideomycetes genomes: a test case for predicting lifestyles and emergence of pathogens.</title>
        <authorList>
            <person name="Haridas S."/>
            <person name="Albert R."/>
            <person name="Binder M."/>
            <person name="Bloem J."/>
            <person name="Labutti K."/>
            <person name="Salamov A."/>
            <person name="Andreopoulos B."/>
            <person name="Baker S."/>
            <person name="Barry K."/>
            <person name="Bills G."/>
            <person name="Bluhm B."/>
            <person name="Cannon C."/>
            <person name="Castanera R."/>
            <person name="Culley D."/>
            <person name="Daum C."/>
            <person name="Ezra D."/>
            <person name="Gonzalez J."/>
            <person name="Henrissat B."/>
            <person name="Kuo A."/>
            <person name="Liang C."/>
            <person name="Lipzen A."/>
            <person name="Lutzoni F."/>
            <person name="Magnuson J."/>
            <person name="Mondo S."/>
            <person name="Nolan M."/>
            <person name="Ohm R."/>
            <person name="Pangilinan J."/>
            <person name="Park H.-J."/>
            <person name="Ramirez L."/>
            <person name="Alfaro M."/>
            <person name="Sun H."/>
            <person name="Tritt A."/>
            <person name="Yoshinaga Y."/>
            <person name="Zwiers L.-H."/>
            <person name="Turgeon B."/>
            <person name="Goodwin S."/>
            <person name="Spatafora J."/>
            <person name="Crous P."/>
            <person name="Grigoriev I."/>
        </authorList>
    </citation>
    <scope>NUCLEOTIDE SEQUENCE</scope>
    <source>
        <strain evidence="7">CBS 122367</strain>
    </source>
</reference>
<feature type="transmembrane region" description="Helical" evidence="6">
    <location>
        <begin position="144"/>
        <end position="162"/>
    </location>
</feature>
<dbReference type="InterPro" id="IPR013901">
    <property type="entry name" value="Anthrone_oxy"/>
</dbReference>
<dbReference type="GO" id="GO:0016020">
    <property type="term" value="C:membrane"/>
    <property type="evidence" value="ECO:0007669"/>
    <property type="project" value="UniProtKB-SubCell"/>
</dbReference>
<dbReference type="AlphaFoldDB" id="A0A6G1IMS5"/>
<keyword evidence="4 6" id="KW-0472">Membrane</keyword>
<protein>
    <submittedName>
        <fullName evidence="7">DUF1772-domain-containing protein</fullName>
    </submittedName>
</protein>
<keyword evidence="8" id="KW-1185">Reference proteome</keyword>
<feature type="transmembrane region" description="Helical" evidence="6">
    <location>
        <begin position="12"/>
        <end position="34"/>
    </location>
</feature>
<keyword evidence="3 6" id="KW-1133">Transmembrane helix</keyword>
<dbReference type="PANTHER" id="PTHR35042:SF1">
    <property type="entry name" value="DUF1772-DOMAIN-CONTAINING PROTEIN"/>
    <property type="match status" value="1"/>
</dbReference>
<evidence type="ECO:0000256" key="5">
    <source>
        <dbReference type="ARBA" id="ARBA00034313"/>
    </source>
</evidence>
<name>A0A6G1IMS5_9PLEO</name>
<evidence type="ECO:0000313" key="7">
    <source>
        <dbReference type="EMBL" id="KAF2679251.1"/>
    </source>
</evidence>
<accession>A0A6G1IMS5</accession>
<evidence type="ECO:0000256" key="6">
    <source>
        <dbReference type="SAM" id="Phobius"/>
    </source>
</evidence>
<evidence type="ECO:0000256" key="4">
    <source>
        <dbReference type="ARBA" id="ARBA00023136"/>
    </source>
</evidence>
<feature type="transmembrane region" description="Helical" evidence="6">
    <location>
        <begin position="89"/>
        <end position="109"/>
    </location>
</feature>
<evidence type="ECO:0000313" key="8">
    <source>
        <dbReference type="Proteomes" id="UP000799291"/>
    </source>
</evidence>
<dbReference type="PANTHER" id="PTHR35042">
    <property type="entry name" value="ANTHRONE OXYGENASE ENCC"/>
    <property type="match status" value="1"/>
</dbReference>
<organism evidence="7 8">
    <name type="scientific">Lentithecium fluviatile CBS 122367</name>
    <dbReference type="NCBI Taxonomy" id="1168545"/>
    <lineage>
        <taxon>Eukaryota</taxon>
        <taxon>Fungi</taxon>
        <taxon>Dikarya</taxon>
        <taxon>Ascomycota</taxon>
        <taxon>Pezizomycotina</taxon>
        <taxon>Dothideomycetes</taxon>
        <taxon>Pleosporomycetidae</taxon>
        <taxon>Pleosporales</taxon>
        <taxon>Massarineae</taxon>
        <taxon>Lentitheciaceae</taxon>
        <taxon>Lentithecium</taxon>
    </lineage>
</organism>
<dbReference type="Pfam" id="PF08592">
    <property type="entry name" value="Anthrone_oxy"/>
    <property type="match status" value="1"/>
</dbReference>
<proteinExistence type="inferred from homology"/>
<comment type="similarity">
    <text evidence="5">Belongs to the anthrone oxygenase family.</text>
</comment>
<evidence type="ECO:0000256" key="2">
    <source>
        <dbReference type="ARBA" id="ARBA00022692"/>
    </source>
</evidence>
<dbReference type="OrthoDB" id="3750842at2759"/>
<comment type="subcellular location">
    <subcellularLocation>
        <location evidence="1">Membrane</location>
        <topology evidence="1">Multi-pass membrane protein</topology>
    </subcellularLocation>
</comment>
<dbReference type="Proteomes" id="UP000799291">
    <property type="component" value="Unassembled WGS sequence"/>
</dbReference>
<sequence length="164" mass="17373">MDKLMPALQTYSILAAAMAAGANLSTSIITFPALRHAPDQLLLTQWQTLYDSGLVPVVTTALSSAAGFAALAYRTSLAPAGTVSTSQRNWYAAAAVAMLGLAPYTRIVMGGTIDELSRRAKARKEESEKADTRALVEQWGTLNLWRGMLLLMGTGVGVWASVAA</sequence>
<keyword evidence="2 6" id="KW-0812">Transmembrane</keyword>
<evidence type="ECO:0000256" key="1">
    <source>
        <dbReference type="ARBA" id="ARBA00004141"/>
    </source>
</evidence>
<dbReference type="EMBL" id="MU005605">
    <property type="protein sequence ID" value="KAF2679251.1"/>
    <property type="molecule type" value="Genomic_DNA"/>
</dbReference>
<evidence type="ECO:0000256" key="3">
    <source>
        <dbReference type="ARBA" id="ARBA00022989"/>
    </source>
</evidence>